<evidence type="ECO:0000256" key="2">
    <source>
        <dbReference type="ARBA" id="ARBA00022448"/>
    </source>
</evidence>
<dbReference type="AlphaFoldDB" id="A0A8J6TWD3"/>
<keyword evidence="3" id="KW-1003">Cell membrane</keyword>
<comment type="caution">
    <text evidence="9">The sequence shown here is derived from an EMBL/GenBank/DDBJ whole genome shotgun (WGS) entry which is preliminary data.</text>
</comment>
<dbReference type="GO" id="GO:0055085">
    <property type="term" value="P:transmembrane transport"/>
    <property type="evidence" value="ECO:0007669"/>
    <property type="project" value="InterPro"/>
</dbReference>
<feature type="signal peptide" evidence="8">
    <location>
        <begin position="1"/>
        <end position="21"/>
    </location>
</feature>
<dbReference type="Gene3D" id="3.40.190.10">
    <property type="entry name" value="Periplasmic binding protein-like II"/>
    <property type="match status" value="2"/>
</dbReference>
<dbReference type="EMBL" id="JACRTL010000001">
    <property type="protein sequence ID" value="MBC8609535.1"/>
    <property type="molecule type" value="Genomic_DNA"/>
</dbReference>
<keyword evidence="6" id="KW-0564">Palmitate</keyword>
<dbReference type="Pfam" id="PF01547">
    <property type="entry name" value="SBP_bac_1"/>
    <property type="match status" value="1"/>
</dbReference>
<keyword evidence="5" id="KW-0472">Membrane</keyword>
<keyword evidence="7" id="KW-0449">Lipoprotein</keyword>
<dbReference type="PROSITE" id="PS51257">
    <property type="entry name" value="PROKAR_LIPOPROTEIN"/>
    <property type="match status" value="1"/>
</dbReference>
<keyword evidence="4 8" id="KW-0732">Signal</keyword>
<dbReference type="PROSITE" id="PS01037">
    <property type="entry name" value="SBP_BACTERIAL_1"/>
    <property type="match status" value="1"/>
</dbReference>
<dbReference type="InterPro" id="IPR006061">
    <property type="entry name" value="SBP_1_CS"/>
</dbReference>
<evidence type="ECO:0000256" key="5">
    <source>
        <dbReference type="ARBA" id="ARBA00023136"/>
    </source>
</evidence>
<evidence type="ECO:0000256" key="3">
    <source>
        <dbReference type="ARBA" id="ARBA00022475"/>
    </source>
</evidence>
<evidence type="ECO:0000313" key="10">
    <source>
        <dbReference type="Proteomes" id="UP000632659"/>
    </source>
</evidence>
<keyword evidence="10" id="KW-1185">Reference proteome</keyword>
<sequence>MKKTSKIMSIALAMLMTAGLASCGSSDDKGNDGSKAASNSGETVEVKMAVWGSGAADNFNKGADVFNSRQDKIKFSVEMQSGDYNQFLGAKTAANDLPDMFFLSPYAQVAQFAKNGKTLDLSDQPFAERIYDSAKASCEYDGKLYAYPMVQEMLGIFYNKDMFKDAGIETVPTTISEFEDACEKLKAKGYTPLAATYKDSWTENHTFSCLLGAALQDDMNNWIESMNAGTGSFDVENADAMFRFLDIMKENSGDNYMDADSTAGFNALANGEAAMLFSGEFSLLNMASINPDLPVGLFAVPMTDNAADAKLDVDVGICVAVNKDGKHVDQTLEVLDYMSDNTDKEGWIANTADSLGAAPVCMDYEGAYTADYLTDYQKYVSEENTRPWVYQQLAAGTQTIVGDTVQGYFAGSKDQATVLKELDQQYADLIS</sequence>
<evidence type="ECO:0000256" key="8">
    <source>
        <dbReference type="SAM" id="SignalP"/>
    </source>
</evidence>
<evidence type="ECO:0000256" key="4">
    <source>
        <dbReference type="ARBA" id="ARBA00022729"/>
    </source>
</evidence>
<dbReference type="InterPro" id="IPR050490">
    <property type="entry name" value="Bact_solute-bd_prot1"/>
</dbReference>
<evidence type="ECO:0000256" key="7">
    <source>
        <dbReference type="ARBA" id="ARBA00023288"/>
    </source>
</evidence>
<evidence type="ECO:0000256" key="6">
    <source>
        <dbReference type="ARBA" id="ARBA00023139"/>
    </source>
</evidence>
<evidence type="ECO:0000313" key="9">
    <source>
        <dbReference type="EMBL" id="MBC8609535.1"/>
    </source>
</evidence>
<dbReference type="InterPro" id="IPR006059">
    <property type="entry name" value="SBP"/>
</dbReference>
<dbReference type="Proteomes" id="UP000632659">
    <property type="component" value="Unassembled WGS sequence"/>
</dbReference>
<name>A0A8J6TWD3_9FIRM</name>
<reference evidence="9" key="1">
    <citation type="submission" date="2020-08" db="EMBL/GenBank/DDBJ databases">
        <title>Genome public.</title>
        <authorList>
            <person name="Liu C."/>
            <person name="Sun Q."/>
        </authorList>
    </citation>
    <scope>NUCLEOTIDE SEQUENCE</scope>
    <source>
        <strain evidence="9">NSJ-15</strain>
    </source>
</reference>
<dbReference type="RefSeq" id="WP_093988024.1">
    <property type="nucleotide sequence ID" value="NZ_FYDD01000003.1"/>
</dbReference>
<keyword evidence="2" id="KW-0813">Transport</keyword>
<organism evidence="9 10">
    <name type="scientific">Massiliimalia timonensis</name>
    <dbReference type="NCBI Taxonomy" id="1987501"/>
    <lineage>
        <taxon>Bacteria</taxon>
        <taxon>Bacillati</taxon>
        <taxon>Bacillota</taxon>
        <taxon>Clostridia</taxon>
        <taxon>Eubacteriales</taxon>
        <taxon>Oscillospiraceae</taxon>
        <taxon>Massiliimalia</taxon>
    </lineage>
</organism>
<dbReference type="OrthoDB" id="1824059at2"/>
<protein>
    <submittedName>
        <fullName evidence="9">Extracellular solute-binding protein</fullName>
    </submittedName>
</protein>
<dbReference type="SUPFAM" id="SSF53850">
    <property type="entry name" value="Periplasmic binding protein-like II"/>
    <property type="match status" value="1"/>
</dbReference>
<dbReference type="PANTHER" id="PTHR43649">
    <property type="entry name" value="ARABINOSE-BINDING PROTEIN-RELATED"/>
    <property type="match status" value="1"/>
</dbReference>
<dbReference type="PANTHER" id="PTHR43649:SF33">
    <property type="entry name" value="POLYGALACTURONAN_RHAMNOGALACTURONAN-BINDING PROTEIN YTCQ"/>
    <property type="match status" value="1"/>
</dbReference>
<comment type="similarity">
    <text evidence="1">Belongs to the bacterial solute-binding protein 1 family.</text>
</comment>
<feature type="chain" id="PRO_5038579838" evidence="8">
    <location>
        <begin position="22"/>
        <end position="431"/>
    </location>
</feature>
<accession>A0A8J6TWD3</accession>
<gene>
    <name evidence="9" type="ORF">H8702_00160</name>
</gene>
<proteinExistence type="inferred from homology"/>
<evidence type="ECO:0000256" key="1">
    <source>
        <dbReference type="ARBA" id="ARBA00008520"/>
    </source>
</evidence>